<evidence type="ECO:0000313" key="8">
    <source>
        <dbReference type="Proteomes" id="UP001226434"/>
    </source>
</evidence>
<keyword evidence="4" id="KW-0804">Transcription</keyword>
<comment type="caution">
    <text evidence="7">The sequence shown here is derived from an EMBL/GenBank/DDBJ whole genome shotgun (WGS) entry which is preliminary data.</text>
</comment>
<dbReference type="PANTHER" id="PTHR43133">
    <property type="entry name" value="RNA POLYMERASE ECF-TYPE SIGMA FACTO"/>
    <property type="match status" value="1"/>
</dbReference>
<dbReference type="SUPFAM" id="SSF88659">
    <property type="entry name" value="Sigma3 and sigma4 domains of RNA polymerase sigma factors"/>
    <property type="match status" value="1"/>
</dbReference>
<keyword evidence="3" id="KW-0731">Sigma factor</keyword>
<evidence type="ECO:0000259" key="5">
    <source>
        <dbReference type="Pfam" id="PF04542"/>
    </source>
</evidence>
<dbReference type="NCBIfam" id="TIGR02937">
    <property type="entry name" value="sigma70-ECF"/>
    <property type="match status" value="1"/>
</dbReference>
<evidence type="ECO:0000256" key="2">
    <source>
        <dbReference type="ARBA" id="ARBA00023015"/>
    </source>
</evidence>
<name>A0ABT6RA45_9BACT</name>
<dbReference type="InterPro" id="IPR007627">
    <property type="entry name" value="RNA_pol_sigma70_r2"/>
</dbReference>
<dbReference type="CDD" id="cd06171">
    <property type="entry name" value="Sigma70_r4"/>
    <property type="match status" value="1"/>
</dbReference>
<accession>A0ABT6RA45</accession>
<dbReference type="RefSeq" id="WP_282333562.1">
    <property type="nucleotide sequence ID" value="NZ_JASBRG010000003.1"/>
</dbReference>
<evidence type="ECO:0000259" key="6">
    <source>
        <dbReference type="Pfam" id="PF08281"/>
    </source>
</evidence>
<dbReference type="InterPro" id="IPR014284">
    <property type="entry name" value="RNA_pol_sigma-70_dom"/>
</dbReference>
<proteinExistence type="inferred from homology"/>
<dbReference type="InterPro" id="IPR036388">
    <property type="entry name" value="WH-like_DNA-bd_sf"/>
</dbReference>
<feature type="domain" description="RNA polymerase sigma-70 region 2" evidence="5">
    <location>
        <begin position="30"/>
        <end position="96"/>
    </location>
</feature>
<evidence type="ECO:0000256" key="4">
    <source>
        <dbReference type="ARBA" id="ARBA00023163"/>
    </source>
</evidence>
<keyword evidence="8" id="KW-1185">Reference proteome</keyword>
<dbReference type="SUPFAM" id="SSF88946">
    <property type="entry name" value="Sigma2 domain of RNA polymerase sigma factors"/>
    <property type="match status" value="1"/>
</dbReference>
<reference evidence="7 8" key="1">
    <citation type="submission" date="2023-05" db="EMBL/GenBank/DDBJ databases">
        <title>Genome sequence of Pinibacter sp. MAH-24.</title>
        <authorList>
            <person name="Huq M.A."/>
        </authorList>
    </citation>
    <scope>NUCLEOTIDE SEQUENCE [LARGE SCALE GENOMIC DNA]</scope>
    <source>
        <strain evidence="7 8">MAH-24</strain>
    </source>
</reference>
<keyword evidence="2" id="KW-0805">Transcription regulation</keyword>
<evidence type="ECO:0000256" key="3">
    <source>
        <dbReference type="ARBA" id="ARBA00023082"/>
    </source>
</evidence>
<gene>
    <name evidence="7" type="ORF">QJ048_06675</name>
</gene>
<dbReference type="InterPro" id="IPR013325">
    <property type="entry name" value="RNA_pol_sigma_r2"/>
</dbReference>
<dbReference type="Gene3D" id="1.10.10.10">
    <property type="entry name" value="Winged helix-like DNA-binding domain superfamily/Winged helix DNA-binding domain"/>
    <property type="match status" value="1"/>
</dbReference>
<protein>
    <submittedName>
        <fullName evidence="7">RNA polymerase sigma-70 factor</fullName>
    </submittedName>
</protein>
<comment type="similarity">
    <text evidence="1">Belongs to the sigma-70 factor family. ECF subfamily.</text>
</comment>
<dbReference type="EMBL" id="JASBRG010000003">
    <property type="protein sequence ID" value="MDI3319449.1"/>
    <property type="molecule type" value="Genomic_DNA"/>
</dbReference>
<dbReference type="PANTHER" id="PTHR43133:SF46">
    <property type="entry name" value="RNA POLYMERASE SIGMA-70 FACTOR ECF SUBFAMILY"/>
    <property type="match status" value="1"/>
</dbReference>
<dbReference type="Proteomes" id="UP001226434">
    <property type="component" value="Unassembled WGS sequence"/>
</dbReference>
<dbReference type="InterPro" id="IPR039425">
    <property type="entry name" value="RNA_pol_sigma-70-like"/>
</dbReference>
<dbReference type="Pfam" id="PF08281">
    <property type="entry name" value="Sigma70_r4_2"/>
    <property type="match status" value="1"/>
</dbReference>
<dbReference type="Gene3D" id="1.10.1740.10">
    <property type="match status" value="1"/>
</dbReference>
<dbReference type="InterPro" id="IPR013324">
    <property type="entry name" value="RNA_pol_sigma_r3/r4-like"/>
</dbReference>
<feature type="domain" description="RNA polymerase sigma factor 70 region 4 type 2" evidence="6">
    <location>
        <begin position="129"/>
        <end position="175"/>
    </location>
</feature>
<dbReference type="InterPro" id="IPR013249">
    <property type="entry name" value="RNA_pol_sigma70_r4_t2"/>
</dbReference>
<evidence type="ECO:0000256" key="1">
    <source>
        <dbReference type="ARBA" id="ARBA00010641"/>
    </source>
</evidence>
<evidence type="ECO:0000313" key="7">
    <source>
        <dbReference type="EMBL" id="MDI3319449.1"/>
    </source>
</evidence>
<organism evidence="7 8">
    <name type="scientific">Pinibacter soli</name>
    <dbReference type="NCBI Taxonomy" id="3044211"/>
    <lineage>
        <taxon>Bacteria</taxon>
        <taxon>Pseudomonadati</taxon>
        <taxon>Bacteroidota</taxon>
        <taxon>Chitinophagia</taxon>
        <taxon>Chitinophagales</taxon>
        <taxon>Chitinophagaceae</taxon>
        <taxon>Pinibacter</taxon>
    </lineage>
</organism>
<dbReference type="InterPro" id="IPR014327">
    <property type="entry name" value="RNA_pol_sigma70_bacteroid"/>
</dbReference>
<dbReference type="Pfam" id="PF04542">
    <property type="entry name" value="Sigma70_r2"/>
    <property type="match status" value="1"/>
</dbReference>
<sequence length="204" mass="23614">MYYQSPTAIQEEKDLVRLLQAGDERAFEKLYDLYKLRILKKLIRLVKHEDIAVELLQDIFLKIWEKRETLDPDQSFRSYLFRIAENKITDLFRRAAHDKKLLAHLQAAAAELCNSTEETIDFKEQQSLLKQAISSLPPQRQKIFILCKIEGKSYQETAELLGISLGTVNDHMVKAGRAIRKYFNSADLVFLALVMASLQHCIKS</sequence>
<dbReference type="NCBIfam" id="TIGR02985">
    <property type="entry name" value="Sig70_bacteroi1"/>
    <property type="match status" value="1"/>
</dbReference>